<name>G5C8Z3_HETGA</name>
<dbReference type="PANTHER" id="PTHR11028">
    <property type="entry name" value="VACUOLAR ATP SYNTHASE SUBUNIT AC39"/>
    <property type="match status" value="1"/>
</dbReference>
<proteinExistence type="predicted"/>
<dbReference type="GO" id="GO:0046961">
    <property type="term" value="F:proton-transporting ATPase activity, rotational mechanism"/>
    <property type="evidence" value="ECO:0007669"/>
    <property type="project" value="InterPro"/>
</dbReference>
<dbReference type="AlphaFoldDB" id="G5C8Z3"/>
<sequence length="144" mass="16716">MLFFLELYVNLDNGYLEGLVHALKAGVLSQANHLNLVQCKMLEDLKLHLQGTDYGYFSVADYYLEYKLLFEGAGNNSGDKTLENRFFEHEVKLNKLAFLNQFHAFGVFYAFMKLKEQECRDTVWIAECIAQCHLAKIDNYIPIF</sequence>
<evidence type="ECO:0000313" key="1">
    <source>
        <dbReference type="EMBL" id="EHB17994.1"/>
    </source>
</evidence>
<evidence type="ECO:0000313" key="2">
    <source>
        <dbReference type="Proteomes" id="UP000006813"/>
    </source>
</evidence>
<organism evidence="1 2">
    <name type="scientific">Heterocephalus glaber</name>
    <name type="common">Naked mole rat</name>
    <dbReference type="NCBI Taxonomy" id="10181"/>
    <lineage>
        <taxon>Eukaryota</taxon>
        <taxon>Metazoa</taxon>
        <taxon>Chordata</taxon>
        <taxon>Craniata</taxon>
        <taxon>Vertebrata</taxon>
        <taxon>Euteleostomi</taxon>
        <taxon>Mammalia</taxon>
        <taxon>Eutheria</taxon>
        <taxon>Euarchontoglires</taxon>
        <taxon>Glires</taxon>
        <taxon>Rodentia</taxon>
        <taxon>Hystricomorpha</taxon>
        <taxon>Bathyergidae</taxon>
        <taxon>Heterocephalus</taxon>
    </lineage>
</organism>
<dbReference type="EMBL" id="JH173936">
    <property type="protein sequence ID" value="EHB17994.1"/>
    <property type="molecule type" value="Genomic_DNA"/>
</dbReference>
<accession>G5C8Z3</accession>
<dbReference type="InterPro" id="IPR016727">
    <property type="entry name" value="ATPase_V0-cplx_dsu"/>
</dbReference>
<dbReference type="InParanoid" id="G5C8Z3"/>
<protein>
    <submittedName>
        <fullName evidence="1">V-type proton ATPase subunit d 1</fullName>
    </submittedName>
</protein>
<dbReference type="InterPro" id="IPR036079">
    <property type="entry name" value="ATPase_csu/dsu_sf"/>
</dbReference>
<dbReference type="GO" id="GO:0033179">
    <property type="term" value="C:proton-transporting V-type ATPase, V0 domain"/>
    <property type="evidence" value="ECO:0007669"/>
    <property type="project" value="InterPro"/>
</dbReference>
<dbReference type="InterPro" id="IPR002843">
    <property type="entry name" value="ATPase_V0-cplx_csu/dsu"/>
</dbReference>
<reference evidence="1 2" key="1">
    <citation type="journal article" date="2011" name="Nature">
        <title>Genome sequencing reveals insights into physiology and longevity of the naked mole rat.</title>
        <authorList>
            <person name="Kim E.B."/>
            <person name="Fang X."/>
            <person name="Fushan A.A."/>
            <person name="Huang Z."/>
            <person name="Lobanov A.V."/>
            <person name="Han L."/>
            <person name="Marino S.M."/>
            <person name="Sun X."/>
            <person name="Turanov A.A."/>
            <person name="Yang P."/>
            <person name="Yim S.H."/>
            <person name="Zhao X."/>
            <person name="Kasaikina M.V."/>
            <person name="Stoletzki N."/>
            <person name="Peng C."/>
            <person name="Polak P."/>
            <person name="Xiong Z."/>
            <person name="Kiezun A."/>
            <person name="Zhu Y."/>
            <person name="Chen Y."/>
            <person name="Kryukov G.V."/>
            <person name="Zhang Q."/>
            <person name="Peshkin L."/>
            <person name="Yang L."/>
            <person name="Bronson R.T."/>
            <person name="Buffenstein R."/>
            <person name="Wang B."/>
            <person name="Han C."/>
            <person name="Li Q."/>
            <person name="Chen L."/>
            <person name="Zhao W."/>
            <person name="Sunyaev S.R."/>
            <person name="Park T.J."/>
            <person name="Zhang G."/>
            <person name="Wang J."/>
            <person name="Gladyshev V.N."/>
        </authorList>
    </citation>
    <scope>NUCLEOTIDE SEQUENCE [LARGE SCALE GENOMIC DNA]</scope>
</reference>
<dbReference type="STRING" id="10181.G5C8Z3"/>
<gene>
    <name evidence="1" type="ORF">GW7_10502</name>
</gene>
<dbReference type="Pfam" id="PF01992">
    <property type="entry name" value="vATP-synt_AC39"/>
    <property type="match status" value="2"/>
</dbReference>
<dbReference type="SUPFAM" id="SSF103486">
    <property type="entry name" value="V-type ATP synthase subunit C"/>
    <property type="match status" value="2"/>
</dbReference>
<dbReference type="Proteomes" id="UP000006813">
    <property type="component" value="Unassembled WGS sequence"/>
</dbReference>